<dbReference type="CDD" id="cd03819">
    <property type="entry name" value="GT4_WavL-like"/>
    <property type="match status" value="1"/>
</dbReference>
<dbReference type="Pfam" id="PF13439">
    <property type="entry name" value="Glyco_transf_4"/>
    <property type="match status" value="1"/>
</dbReference>
<dbReference type="PANTHER" id="PTHR12526">
    <property type="entry name" value="GLYCOSYLTRANSFERASE"/>
    <property type="match status" value="1"/>
</dbReference>
<evidence type="ECO:0000313" key="3">
    <source>
        <dbReference type="EMBL" id="TNX92050.1"/>
    </source>
</evidence>
<evidence type="ECO:0000259" key="1">
    <source>
        <dbReference type="Pfam" id="PF00534"/>
    </source>
</evidence>
<dbReference type="Pfam" id="PF00534">
    <property type="entry name" value="Glycos_transf_1"/>
    <property type="match status" value="1"/>
</dbReference>
<evidence type="ECO:0000259" key="2">
    <source>
        <dbReference type="Pfam" id="PF13439"/>
    </source>
</evidence>
<reference evidence="3 4" key="1">
    <citation type="submission" date="2019-06" db="EMBL/GenBank/DDBJ databases">
        <title>Genome of Acinetobacter radioresistens APH1, a phenol degrading strain.</title>
        <authorList>
            <person name="Liu Y."/>
        </authorList>
    </citation>
    <scope>NUCLEOTIDE SEQUENCE [LARGE SCALE GENOMIC DNA]</scope>
    <source>
        <strain evidence="3 4">APH1</strain>
    </source>
</reference>
<accession>A0A8H2PS45</accession>
<proteinExistence type="predicted"/>
<feature type="domain" description="Glycosyl transferase family 1" evidence="1">
    <location>
        <begin position="190"/>
        <end position="339"/>
    </location>
</feature>
<dbReference type="GO" id="GO:1901135">
    <property type="term" value="P:carbohydrate derivative metabolic process"/>
    <property type="evidence" value="ECO:0007669"/>
    <property type="project" value="UniProtKB-ARBA"/>
</dbReference>
<dbReference type="InterPro" id="IPR028098">
    <property type="entry name" value="Glyco_trans_4-like_N"/>
</dbReference>
<dbReference type="SUPFAM" id="SSF53756">
    <property type="entry name" value="UDP-Glycosyltransferase/glycogen phosphorylase"/>
    <property type="match status" value="1"/>
</dbReference>
<protein>
    <submittedName>
        <fullName evidence="3">Glycosyltransferase family 4 protein</fullName>
    </submittedName>
</protein>
<dbReference type="GO" id="GO:0016757">
    <property type="term" value="F:glycosyltransferase activity"/>
    <property type="evidence" value="ECO:0007669"/>
    <property type="project" value="InterPro"/>
</dbReference>
<dbReference type="AlphaFoldDB" id="A0A8H2PS45"/>
<dbReference type="EMBL" id="VFBM01000005">
    <property type="protein sequence ID" value="TNX92050.1"/>
    <property type="molecule type" value="Genomic_DNA"/>
</dbReference>
<feature type="domain" description="Glycosyltransferase subfamily 4-like N-terminal" evidence="2">
    <location>
        <begin position="13"/>
        <end position="165"/>
    </location>
</feature>
<organism evidence="3 4">
    <name type="scientific">Acinetobacter radioresistens</name>
    <dbReference type="NCBI Taxonomy" id="40216"/>
    <lineage>
        <taxon>Bacteria</taxon>
        <taxon>Pseudomonadati</taxon>
        <taxon>Pseudomonadota</taxon>
        <taxon>Gammaproteobacteria</taxon>
        <taxon>Moraxellales</taxon>
        <taxon>Moraxellaceae</taxon>
        <taxon>Acinetobacter</taxon>
    </lineage>
</organism>
<dbReference type="InterPro" id="IPR001296">
    <property type="entry name" value="Glyco_trans_1"/>
</dbReference>
<gene>
    <name evidence="3" type="ORF">FHY67_07765</name>
</gene>
<dbReference type="PANTHER" id="PTHR12526:SF638">
    <property type="entry name" value="SPORE COAT PROTEIN SA"/>
    <property type="match status" value="1"/>
</dbReference>
<keyword evidence="3" id="KW-0808">Transferase</keyword>
<evidence type="ECO:0000313" key="4">
    <source>
        <dbReference type="Proteomes" id="UP000314285"/>
    </source>
</evidence>
<dbReference type="Proteomes" id="UP000314285">
    <property type="component" value="Unassembled WGS sequence"/>
</dbReference>
<sequence length="372" mass="41590">MKVMQLLPELNSGGVERGTLEIARALVSQGHQSLVVSNGGRLVAQLEAEGSTHLTLPVHKKSLSSLWQIRSLRKLIMQYQPDIVHVRSRVPAWLIHFALRGIPASQRPHLISTVHGFYSVNRYSAIMTQAEKVIAVSDSVVQYITEHYKNCPPQDIVRIYRGIDPKAFPHGYQPSAQWIHQAFVDYPQLEHKFLLCLPGRITRLKGHEVLIEVMAALKPFYPQLHAVVVGGADPKKQAYLEELANTIQNKGLGDDITFVGHRSDIREWLAFSDVVLSLSTQAETFGRTALEALSVGTPVIGWNRGGVAEILAELYPQGLIPSEDMNNLLGTIKQHIEQPQQVSPVTLFSLSDMCQQTLDLYQQVINSKEQQY</sequence>
<name>A0A8H2PS45_ACIRA</name>
<comment type="caution">
    <text evidence="3">The sequence shown here is derived from an EMBL/GenBank/DDBJ whole genome shotgun (WGS) entry which is preliminary data.</text>
</comment>
<dbReference type="RefSeq" id="WP_005023271.1">
    <property type="nucleotide sequence ID" value="NZ_CP027365.1"/>
</dbReference>
<dbReference type="Gene3D" id="3.40.50.2000">
    <property type="entry name" value="Glycogen Phosphorylase B"/>
    <property type="match status" value="2"/>
</dbReference>